<feature type="coiled-coil region" evidence="1">
    <location>
        <begin position="85"/>
        <end position="127"/>
    </location>
</feature>
<evidence type="ECO:0000313" key="2">
    <source>
        <dbReference type="EMBL" id="CAF1111865.1"/>
    </source>
</evidence>
<evidence type="ECO:0008006" key="6">
    <source>
        <dbReference type="Google" id="ProtNLM"/>
    </source>
</evidence>
<dbReference type="Proteomes" id="UP000663870">
    <property type="component" value="Unassembled WGS sequence"/>
</dbReference>
<name>A0A814PXP3_9BILA</name>
<gene>
    <name evidence="3" type="ORF">JXQ802_LOCUS31128</name>
    <name evidence="2" type="ORF">PYM288_LOCUS20231</name>
</gene>
<dbReference type="InterPro" id="IPR013320">
    <property type="entry name" value="ConA-like_dom_sf"/>
</dbReference>
<accession>A0A814PXP3</accession>
<dbReference type="AlphaFoldDB" id="A0A814PXP3"/>
<evidence type="ECO:0000313" key="4">
    <source>
        <dbReference type="Proteomes" id="UP000663854"/>
    </source>
</evidence>
<dbReference type="SUPFAM" id="SSF49899">
    <property type="entry name" value="Concanavalin A-like lectins/glucanases"/>
    <property type="match status" value="1"/>
</dbReference>
<protein>
    <recommendedName>
        <fullName evidence="6">B30.2/SPRY domain-containing protein</fullName>
    </recommendedName>
</protein>
<dbReference type="EMBL" id="CAJNOH010000723">
    <property type="protein sequence ID" value="CAF1111865.1"/>
    <property type="molecule type" value="Genomic_DNA"/>
</dbReference>
<dbReference type="Gene3D" id="2.60.120.920">
    <property type="match status" value="1"/>
</dbReference>
<dbReference type="InterPro" id="IPR043136">
    <property type="entry name" value="B30.2/SPRY_sf"/>
</dbReference>
<keyword evidence="5" id="KW-1185">Reference proteome</keyword>
<evidence type="ECO:0000313" key="3">
    <source>
        <dbReference type="EMBL" id="CAF1332290.1"/>
    </source>
</evidence>
<comment type="caution">
    <text evidence="2">The sequence shown here is derived from an EMBL/GenBank/DDBJ whole genome shotgun (WGS) entry which is preliminary data.</text>
</comment>
<sequence length="345" mass="39304">MASSSSKKLCSTGDGCKQVAITTCDGCSQAFCFKHFTDHRNLLNDELNKIICEHDDLKNSLTQQTNNPICHPLITQVNEWETQSVLKIQQRAKELRQELSELTKNDTNNLSQKLQHLAKQINECREQGDFLEIDLYRWKETLDDLKLNTISSSKITINAVNGNPLIENISVNIMNKPTNELFEKVSDNRVQIRENGHTVVDGGSSTIVEVRGKNEYVSGVHKIRLCIEEFSGTWLFFGINAKSTPVQNDVHSAKSTYGWSNNNYSWSNGRSNPISSNHPIEMKKNDVIGLIIDCDDFKISMINERTHTKHELTVDINYCSLPWQFNVILYEKNTRIRILPPEFAS</sequence>
<keyword evidence="1" id="KW-0175">Coiled coil</keyword>
<dbReference type="EMBL" id="CAJNOL010001299">
    <property type="protein sequence ID" value="CAF1332290.1"/>
    <property type="molecule type" value="Genomic_DNA"/>
</dbReference>
<evidence type="ECO:0000256" key="1">
    <source>
        <dbReference type="SAM" id="Coils"/>
    </source>
</evidence>
<reference evidence="2" key="1">
    <citation type="submission" date="2021-02" db="EMBL/GenBank/DDBJ databases">
        <authorList>
            <person name="Nowell W R."/>
        </authorList>
    </citation>
    <scope>NUCLEOTIDE SEQUENCE</scope>
</reference>
<dbReference type="Proteomes" id="UP000663854">
    <property type="component" value="Unassembled WGS sequence"/>
</dbReference>
<organism evidence="2 4">
    <name type="scientific">Rotaria sordida</name>
    <dbReference type="NCBI Taxonomy" id="392033"/>
    <lineage>
        <taxon>Eukaryota</taxon>
        <taxon>Metazoa</taxon>
        <taxon>Spiralia</taxon>
        <taxon>Gnathifera</taxon>
        <taxon>Rotifera</taxon>
        <taxon>Eurotatoria</taxon>
        <taxon>Bdelloidea</taxon>
        <taxon>Philodinida</taxon>
        <taxon>Philodinidae</taxon>
        <taxon>Rotaria</taxon>
    </lineage>
</organism>
<proteinExistence type="predicted"/>
<evidence type="ECO:0000313" key="5">
    <source>
        <dbReference type="Proteomes" id="UP000663870"/>
    </source>
</evidence>